<keyword evidence="8" id="KW-1185">Reference proteome</keyword>
<comment type="subcellular location">
    <subcellularLocation>
        <location evidence="1">Cell outer membrane</location>
    </subcellularLocation>
</comment>
<evidence type="ECO:0000313" key="7">
    <source>
        <dbReference type="EMBL" id="GAC15409.1"/>
    </source>
</evidence>
<dbReference type="GO" id="GO:0009279">
    <property type="term" value="C:cell outer membrane"/>
    <property type="evidence" value="ECO:0007669"/>
    <property type="project" value="UniProtKB-SubCell"/>
</dbReference>
<keyword evidence="3" id="KW-0732">Signal</keyword>
<accession>K6X464</accession>
<proteinExistence type="inferred from homology"/>
<dbReference type="OrthoDB" id="5731040at2"/>
<evidence type="ECO:0000256" key="4">
    <source>
        <dbReference type="ARBA" id="ARBA00023136"/>
    </source>
</evidence>
<evidence type="ECO:0000256" key="5">
    <source>
        <dbReference type="ARBA" id="ARBA00023237"/>
    </source>
</evidence>
<dbReference type="InterPro" id="IPR010583">
    <property type="entry name" value="MipA"/>
</dbReference>
<gene>
    <name evidence="7" type="ORF">GLIP_2788</name>
</gene>
<keyword evidence="4" id="KW-0472">Membrane</keyword>
<dbReference type="RefSeq" id="WP_008845214.1">
    <property type="nucleotide sequence ID" value="NZ_BAEN01000055.1"/>
</dbReference>
<dbReference type="AlphaFoldDB" id="K6X464"/>
<dbReference type="eggNOG" id="COG3713">
    <property type="taxonomic scope" value="Bacteria"/>
</dbReference>
<feature type="region of interest" description="Disordered" evidence="6">
    <location>
        <begin position="118"/>
        <end position="141"/>
    </location>
</feature>
<dbReference type="STRING" id="1127673.GLIP_2788"/>
<name>K6X464_9ALTE</name>
<organism evidence="7 8">
    <name type="scientific">Aliiglaciecola lipolytica E3</name>
    <dbReference type="NCBI Taxonomy" id="1127673"/>
    <lineage>
        <taxon>Bacteria</taxon>
        <taxon>Pseudomonadati</taxon>
        <taxon>Pseudomonadota</taxon>
        <taxon>Gammaproteobacteria</taxon>
        <taxon>Alteromonadales</taxon>
        <taxon>Alteromonadaceae</taxon>
        <taxon>Aliiglaciecola</taxon>
    </lineage>
</organism>
<reference evidence="7 8" key="1">
    <citation type="journal article" date="2017" name="Antonie Van Leeuwenhoek">
        <title>Rhizobium rhizosphaerae sp. nov., a novel species isolated from rice rhizosphere.</title>
        <authorList>
            <person name="Zhao J.J."/>
            <person name="Zhang J."/>
            <person name="Zhang R.J."/>
            <person name="Zhang C.W."/>
            <person name="Yin H.Q."/>
            <person name="Zhang X.X."/>
        </authorList>
    </citation>
    <scope>NUCLEOTIDE SEQUENCE [LARGE SCALE GENOMIC DNA]</scope>
    <source>
        <strain evidence="7 8">E3</strain>
    </source>
</reference>
<evidence type="ECO:0000313" key="8">
    <source>
        <dbReference type="Proteomes" id="UP000006334"/>
    </source>
</evidence>
<evidence type="ECO:0000256" key="6">
    <source>
        <dbReference type="SAM" id="MobiDB-lite"/>
    </source>
</evidence>
<sequence>MLKQYLTYISFFFVVTWVTPVFSCESTNNCIQKGQWDIGLAIGIGARSNPLVDGKNFPNVILFDVAWYGDEFYFDNGEIGYKWLQKDAFGVETYLTLDREMTFFELWHPGNVTVPAALPSSPAIEPPTSETDDGDLSPAEEPLSVNDISDRNWAINFGTRVHYYHANYEISFSLETDVSGVHQGQKATLSYQYFWSGDTWRFMLRPSLVWKSANLANYYYGVDKHDTENTDYHYQVSAGLQPGIALLYTQKINADWHWITNLSYRKLHSSMVHSPIVEENNVTNVFIGLGRRF</sequence>
<dbReference type="Proteomes" id="UP000006334">
    <property type="component" value="Unassembled WGS sequence"/>
</dbReference>
<keyword evidence="5" id="KW-0998">Cell outer membrane</keyword>
<evidence type="ECO:0000256" key="1">
    <source>
        <dbReference type="ARBA" id="ARBA00004442"/>
    </source>
</evidence>
<evidence type="ECO:0000256" key="3">
    <source>
        <dbReference type="ARBA" id="ARBA00022729"/>
    </source>
</evidence>
<protein>
    <submittedName>
        <fullName evidence="7">Outer membrane protein</fullName>
    </submittedName>
</protein>
<dbReference type="PANTHER" id="PTHR38776:SF1">
    <property type="entry name" value="MLTA-INTERACTING PROTEIN-RELATED"/>
    <property type="match status" value="1"/>
</dbReference>
<comment type="similarity">
    <text evidence="2">Belongs to the MipA/OmpV family.</text>
</comment>
<evidence type="ECO:0000256" key="2">
    <source>
        <dbReference type="ARBA" id="ARBA00005722"/>
    </source>
</evidence>
<dbReference type="PANTHER" id="PTHR38776">
    <property type="entry name" value="MLTA-INTERACTING PROTEIN-RELATED"/>
    <property type="match status" value="1"/>
</dbReference>
<comment type="caution">
    <text evidence="7">The sequence shown here is derived from an EMBL/GenBank/DDBJ whole genome shotgun (WGS) entry which is preliminary data.</text>
</comment>
<dbReference type="Pfam" id="PF06629">
    <property type="entry name" value="MipA"/>
    <property type="match status" value="1"/>
</dbReference>
<dbReference type="EMBL" id="BAEN01000055">
    <property type="protein sequence ID" value="GAC15409.1"/>
    <property type="molecule type" value="Genomic_DNA"/>
</dbReference>